<keyword evidence="3" id="KW-1185">Reference proteome</keyword>
<keyword evidence="1" id="KW-1133">Transmembrane helix</keyword>
<evidence type="ECO:0000313" key="2">
    <source>
        <dbReference type="EMBL" id="SMH27003.1"/>
    </source>
</evidence>
<organism evidence="2 3">
    <name type="scientific">Carnobacterium iners</name>
    <dbReference type="NCBI Taxonomy" id="1073423"/>
    <lineage>
        <taxon>Bacteria</taxon>
        <taxon>Bacillati</taxon>
        <taxon>Bacillota</taxon>
        <taxon>Bacilli</taxon>
        <taxon>Lactobacillales</taxon>
        <taxon>Carnobacteriaceae</taxon>
        <taxon>Carnobacterium</taxon>
    </lineage>
</organism>
<dbReference type="AlphaFoldDB" id="A0A1X7MSS8"/>
<keyword evidence="1" id="KW-0472">Membrane</keyword>
<proteinExistence type="predicted"/>
<dbReference type="Proteomes" id="UP000193435">
    <property type="component" value="Unassembled WGS sequence"/>
</dbReference>
<dbReference type="EMBL" id="FXBJ01000002">
    <property type="protein sequence ID" value="SMH27003.1"/>
    <property type="molecule type" value="Genomic_DNA"/>
</dbReference>
<keyword evidence="1" id="KW-0812">Transmembrane</keyword>
<feature type="transmembrane region" description="Helical" evidence="1">
    <location>
        <begin position="59"/>
        <end position="80"/>
    </location>
</feature>
<name>A0A1X7MSS8_9LACT</name>
<sequence length="88" mass="10497">MIEAFLDVITAIFFDFFLDYLKNDKKSKVVRLIVVTFIFPLPILLVIISFQKIMDINQIWLYAVIFLVVIYFLYLIFKYIKGVFVGFK</sequence>
<gene>
    <name evidence="2" type="ORF">SAMN04488700_0389</name>
</gene>
<reference evidence="2 3" key="1">
    <citation type="submission" date="2017-04" db="EMBL/GenBank/DDBJ databases">
        <authorList>
            <person name="Afonso C.L."/>
            <person name="Miller P.J."/>
            <person name="Scott M.A."/>
            <person name="Spackman E."/>
            <person name="Goraichik I."/>
            <person name="Dimitrov K.M."/>
            <person name="Suarez D.L."/>
            <person name="Swayne D.E."/>
        </authorList>
    </citation>
    <scope>NUCLEOTIDE SEQUENCE [LARGE SCALE GENOMIC DNA]</scope>
    <source>
        <strain evidence="2 3">LMG26642</strain>
    </source>
</reference>
<evidence type="ECO:0000256" key="1">
    <source>
        <dbReference type="SAM" id="Phobius"/>
    </source>
</evidence>
<protein>
    <submittedName>
        <fullName evidence="2">Uncharacterized protein</fullName>
    </submittedName>
</protein>
<accession>A0A1X7MSS8</accession>
<dbReference type="OrthoDB" id="2168582at2"/>
<dbReference type="RefSeq" id="WP_085558734.1">
    <property type="nucleotide sequence ID" value="NZ_FOAH01000040.1"/>
</dbReference>
<evidence type="ECO:0000313" key="3">
    <source>
        <dbReference type="Proteomes" id="UP000193435"/>
    </source>
</evidence>
<feature type="transmembrane region" description="Helical" evidence="1">
    <location>
        <begin position="29"/>
        <end position="53"/>
    </location>
</feature>